<evidence type="ECO:0000259" key="5">
    <source>
        <dbReference type="PROSITE" id="PS51462"/>
    </source>
</evidence>
<protein>
    <recommendedName>
        <fullName evidence="3 4">Phosphatase NudJ</fullName>
        <ecNumber evidence="4">3.6.1.-</ecNumber>
    </recommendedName>
</protein>
<dbReference type="GO" id="GO:0017110">
    <property type="term" value="F:nucleoside diphosphate phosphatase activity"/>
    <property type="evidence" value="ECO:0007669"/>
    <property type="project" value="InterPro"/>
</dbReference>
<evidence type="ECO:0000313" key="7">
    <source>
        <dbReference type="Proteomes" id="UP000065641"/>
    </source>
</evidence>
<dbReference type="CDD" id="cd03675">
    <property type="entry name" value="NUDIX_Hydrolase"/>
    <property type="match status" value="1"/>
</dbReference>
<dbReference type="Gene3D" id="3.90.79.10">
    <property type="entry name" value="Nucleoside Triphosphate Pyrophosphohydrolase"/>
    <property type="match status" value="1"/>
</dbReference>
<name>A0A0S2KD31_9GAMM</name>
<dbReference type="PROSITE" id="PS51462">
    <property type="entry name" value="NUDIX"/>
    <property type="match status" value="1"/>
</dbReference>
<evidence type="ECO:0000313" key="6">
    <source>
        <dbReference type="EMBL" id="ALO46221.1"/>
    </source>
</evidence>
<dbReference type="KEGG" id="pspi:PS2015_1567"/>
<dbReference type="SUPFAM" id="SSF55811">
    <property type="entry name" value="Nudix"/>
    <property type="match status" value="1"/>
</dbReference>
<feature type="domain" description="Nudix hydrolase" evidence="5">
    <location>
        <begin position="4"/>
        <end position="141"/>
    </location>
</feature>
<gene>
    <name evidence="4" type="primary">nudJ</name>
    <name evidence="6" type="ORF">PS2015_1567</name>
</gene>
<dbReference type="InterPro" id="IPR000086">
    <property type="entry name" value="NUDIX_hydrolase_dom"/>
</dbReference>
<dbReference type="Proteomes" id="UP000065641">
    <property type="component" value="Chromosome"/>
</dbReference>
<dbReference type="GO" id="GO:0017111">
    <property type="term" value="F:ribonucleoside triphosphate phosphatase activity"/>
    <property type="evidence" value="ECO:0007669"/>
    <property type="project" value="InterPro"/>
</dbReference>
<keyword evidence="4" id="KW-0460">Magnesium</keyword>
<dbReference type="PATRIC" id="fig|1249552.3.peg.1572"/>
<keyword evidence="4" id="KW-0378">Hydrolase</keyword>
<comment type="similarity">
    <text evidence="1 4">Belongs to the Nudix hydrolase family. NudJ subfamily.</text>
</comment>
<dbReference type="EC" id="3.6.1.-" evidence="4"/>
<accession>A0A0S2KD31</accession>
<reference evidence="6 7" key="1">
    <citation type="submission" date="2015-11" db="EMBL/GenBank/DDBJ databases">
        <authorList>
            <person name="Zhang Y."/>
            <person name="Guo Z."/>
        </authorList>
    </citation>
    <scope>NUCLEOTIDE SEQUENCE [LARGE SCALE GENOMIC DNA]</scope>
    <source>
        <strain evidence="6 7">KCTC 32221</strain>
    </source>
</reference>
<dbReference type="InterPro" id="IPR033713">
    <property type="entry name" value="NudJ"/>
</dbReference>
<comment type="subunit">
    <text evidence="2 4">Monomer.</text>
</comment>
<keyword evidence="7" id="KW-1185">Reference proteome</keyword>
<dbReference type="PANTHER" id="PTHR43222">
    <property type="entry name" value="NUDIX HYDROLASE 23"/>
    <property type="match status" value="1"/>
</dbReference>
<dbReference type="EMBL" id="CP013189">
    <property type="protein sequence ID" value="ALO46221.1"/>
    <property type="molecule type" value="Genomic_DNA"/>
</dbReference>
<dbReference type="AlphaFoldDB" id="A0A0S2KD31"/>
<proteinExistence type="inferred from homology"/>
<organism evidence="6 7">
    <name type="scientific">Pseudohongiella spirulinae</name>
    <dbReference type="NCBI Taxonomy" id="1249552"/>
    <lineage>
        <taxon>Bacteria</taxon>
        <taxon>Pseudomonadati</taxon>
        <taxon>Pseudomonadota</taxon>
        <taxon>Gammaproteobacteria</taxon>
        <taxon>Pseudomonadales</taxon>
        <taxon>Pseudohongiellaceae</taxon>
        <taxon>Pseudohongiella</taxon>
    </lineage>
</organism>
<dbReference type="STRING" id="1249552.PS2015_1567"/>
<dbReference type="RefSeq" id="WP_058021680.1">
    <property type="nucleotide sequence ID" value="NZ_CP013189.1"/>
</dbReference>
<evidence type="ECO:0000256" key="1">
    <source>
        <dbReference type="ARBA" id="ARBA00007608"/>
    </source>
</evidence>
<dbReference type="Pfam" id="PF00293">
    <property type="entry name" value="NUDIX"/>
    <property type="match status" value="1"/>
</dbReference>
<sequence length="158" mass="17863">MTFCPHNTVAVVVEQPAELKTPGDITQRFLIVEEISDGRQVFNQPAGHLEKGETLLQAALRETLEETAWQISLTGCLGQYQYTSPDNGECYLRTCFVGRALSHDPALKLDADIVQTHWLSQQELQQRQAELRSPLVMQVINDYLQGRVYPLNSVQHID</sequence>
<comment type="cofactor">
    <cofactor evidence="4">
        <name>Mg(2+)</name>
        <dbReference type="ChEBI" id="CHEBI:18420"/>
    </cofactor>
</comment>
<evidence type="ECO:0000256" key="4">
    <source>
        <dbReference type="RuleBase" id="RU364043"/>
    </source>
</evidence>
<dbReference type="OrthoDB" id="8594221at2"/>
<evidence type="ECO:0000256" key="2">
    <source>
        <dbReference type="ARBA" id="ARBA00011245"/>
    </source>
</evidence>
<dbReference type="InterPro" id="IPR015797">
    <property type="entry name" value="NUDIX_hydrolase-like_dom_sf"/>
</dbReference>
<dbReference type="PANTHER" id="PTHR43222:SF11">
    <property type="entry name" value="PHOSPHATASE NUDJ"/>
    <property type="match status" value="1"/>
</dbReference>
<evidence type="ECO:0000256" key="3">
    <source>
        <dbReference type="ARBA" id="ARBA00015552"/>
    </source>
</evidence>
<dbReference type="GO" id="GO:0004787">
    <property type="term" value="F:thiamine diphosphate phosphatase activity"/>
    <property type="evidence" value="ECO:0007669"/>
    <property type="project" value="InterPro"/>
</dbReference>